<sequence length="171" mass="18057">MLATELGGSHARGTAAFGQVRDGVGTARGSGRLVFGLVFYLTLGAGLMTGRGGGPPEADSFSAPGWTGALERIVAPFRPRLKLSRTRFVFTAAGVIEVPRISGDAMRRASFAVEGRGQLVYSCPGCDGDQVWPEAGTRDFGKVSFAIFPSGGRIAVRPRSRQLVLTLRDGR</sequence>
<dbReference type="KEGG" id="rsu:NHU_04475"/>
<dbReference type="Proteomes" id="UP000064912">
    <property type="component" value="Plasmid Plasmid2"/>
</dbReference>
<name>A0A0D6B8Y7_RHOSU</name>
<proteinExistence type="predicted"/>
<dbReference type="EMBL" id="AP014802">
    <property type="protein sequence ID" value="BAQ71588.1"/>
    <property type="molecule type" value="Genomic_DNA"/>
</dbReference>
<accession>A0A0D6B8Y7</accession>
<evidence type="ECO:0000313" key="2">
    <source>
        <dbReference type="Proteomes" id="UP000064912"/>
    </source>
</evidence>
<dbReference type="PATRIC" id="fig|35806.4.peg.4585"/>
<reference evidence="1 2" key="1">
    <citation type="submission" date="2015-02" db="EMBL/GenBank/DDBJ databases">
        <title>Genome sequene of Rhodovulum sulfidophilum DSM 2351.</title>
        <authorList>
            <person name="Nagao N."/>
        </authorList>
    </citation>
    <scope>NUCLEOTIDE SEQUENCE [LARGE SCALE GENOMIC DNA]</scope>
    <source>
        <strain evidence="1 2">DSM 2351</strain>
        <plasmid evidence="2">Plasmid Plasmid2 DNA</plasmid>
    </source>
</reference>
<geneLocation type="plasmid" evidence="2">
    <name>Plasmid2 DNA</name>
</geneLocation>
<evidence type="ECO:0000313" key="1">
    <source>
        <dbReference type="EMBL" id="BAQ71588.1"/>
    </source>
</evidence>
<dbReference type="AlphaFoldDB" id="A0A0D6B8Y7"/>
<organism evidence="1 2">
    <name type="scientific">Rhodovulum sulfidophilum</name>
    <name type="common">Rhodobacter sulfidophilus</name>
    <dbReference type="NCBI Taxonomy" id="35806"/>
    <lineage>
        <taxon>Bacteria</taxon>
        <taxon>Pseudomonadati</taxon>
        <taxon>Pseudomonadota</taxon>
        <taxon>Alphaproteobacteria</taxon>
        <taxon>Rhodobacterales</taxon>
        <taxon>Paracoccaceae</taxon>
        <taxon>Rhodovulum</taxon>
    </lineage>
</organism>
<keyword evidence="1" id="KW-0614">Plasmid</keyword>
<protein>
    <submittedName>
        <fullName evidence="1">Uncharacterized protein</fullName>
    </submittedName>
</protein>
<gene>
    <name evidence="1" type="ORF">NHU_04475</name>
</gene>